<evidence type="ECO:0000259" key="3">
    <source>
        <dbReference type="PROSITE" id="PS50835"/>
    </source>
</evidence>
<dbReference type="PROSITE" id="PS50853">
    <property type="entry name" value="FN3"/>
    <property type="match status" value="4"/>
</dbReference>
<dbReference type="FunFam" id="2.60.40.10:FF:000179">
    <property type="entry name" value="Myomesin 2"/>
    <property type="match status" value="1"/>
</dbReference>
<dbReference type="Proteomes" id="UP000265180">
    <property type="component" value="Chromosome 17"/>
</dbReference>
<evidence type="ECO:0000313" key="6">
    <source>
        <dbReference type="Proteomes" id="UP000265180"/>
    </source>
</evidence>
<evidence type="ECO:0000313" key="5">
    <source>
        <dbReference type="Ensembl" id="ENSORLP00020004416.1"/>
    </source>
</evidence>
<dbReference type="Gene3D" id="2.60.40.10">
    <property type="entry name" value="Immunoglobulins"/>
    <property type="match status" value="7"/>
</dbReference>
<dbReference type="SUPFAM" id="SSF49265">
    <property type="entry name" value="Fibronectin type III"/>
    <property type="match status" value="2"/>
</dbReference>
<dbReference type="AlphaFoldDB" id="A0A3P9K840"/>
<reference evidence="5" key="3">
    <citation type="submission" date="2025-08" db="UniProtKB">
        <authorList>
            <consortium name="Ensembl"/>
        </authorList>
    </citation>
    <scope>IDENTIFICATION</scope>
    <source>
        <strain evidence="5">HNI</strain>
    </source>
</reference>
<dbReference type="FunFam" id="2.60.40.10:FF:000124">
    <property type="entry name" value="Myomesin 1"/>
    <property type="match status" value="1"/>
</dbReference>
<dbReference type="InterPro" id="IPR036116">
    <property type="entry name" value="FN3_sf"/>
</dbReference>
<dbReference type="CDD" id="cd00063">
    <property type="entry name" value="FN3"/>
    <property type="match status" value="4"/>
</dbReference>
<dbReference type="FunFam" id="2.60.40.10:FF:000222">
    <property type="entry name" value="Myomesin 1"/>
    <property type="match status" value="1"/>
</dbReference>
<sequence length="849" mass="94005">MFLHKGKSYSFRVRSCNSSGVGGPSEPTEEVTVGDILDLPSAPGAPVVIRNTGTSVVVTWKASKDVKHLAGYYIESSVVGTDVWTACNNKPVKQTRFVCHGLITGYNYVFRVKAVNAAGYSQSSPHSDAVVVQPAISVPGQPTGVTLLEALKDYMVLGWTPPADNGGADVRGYFVDYRTVKAGVLGQWHEMNQQALTAENLKENVFYQFRVRAVNMAGVSKPSLPSASLECKEWTITVPGVPVGLRVLEVRDTSAVVLWDRPLFDGRSPVNGYYLDLKVASEGEGGWKAAHEKANKSKYMKVTQLTAGASYVFRVRAQNLAGVGKPSAVLGPIVAQTRPGTKEIYVDVDGDGRISMVFECSEMTEGSEFIWSKNYQAMTDTSRLTICNEKGRSRATFNSPSLEDLGTFSCMVTNTDGISSSYTLTEEGLLRLLDLSHEHKFPVIPFKSEMAMELLEKGRVRFWTQLEKFTSACQVEYVFNDAIIEDGEVTTAMNFNKSTGVIEMFMDSLEVTDEGTFTFNLVDGKAKGTTSLVLIGEEFKELQRKSEFERAEWVRKQGPHFVEYLNFAVTPECDVLLKCKVQKGGGISKTDMGVYDVFLKDERGKDKSSFNLTDAGEALCVDFISRNVKQTSVLLFTKETRLWSPKLKESFPSSRSSDFSVRDAKIAASERVKSGVTGEQLWLKISEPTEKDKGKYTMDIFDGKDGVKRVFDLTGKAWDEAFEEFQRLKKSCWHLWFSCVSSDRARVVGGLPDVVAIQEGKSLNLTGNVWGEPTPEVCWTKNDKELVSDERYKLKFEHGKFASITIAAVTTADSGKYALVVKNKFGKEAGEFTVSVYNPEEEESKEDKK</sequence>
<feature type="domain" description="Fibronectin type-III" evidence="4">
    <location>
        <begin position="42"/>
        <end position="135"/>
    </location>
</feature>
<dbReference type="Pfam" id="PF07679">
    <property type="entry name" value="I-set"/>
    <property type="match status" value="1"/>
</dbReference>
<organism evidence="5 6">
    <name type="scientific">Oryzias latipes</name>
    <name type="common">Japanese rice fish</name>
    <name type="synonym">Japanese killifish</name>
    <dbReference type="NCBI Taxonomy" id="8090"/>
    <lineage>
        <taxon>Eukaryota</taxon>
        <taxon>Metazoa</taxon>
        <taxon>Chordata</taxon>
        <taxon>Craniata</taxon>
        <taxon>Vertebrata</taxon>
        <taxon>Euteleostomi</taxon>
        <taxon>Actinopterygii</taxon>
        <taxon>Neopterygii</taxon>
        <taxon>Teleostei</taxon>
        <taxon>Neoteleostei</taxon>
        <taxon>Acanthomorphata</taxon>
        <taxon>Ovalentaria</taxon>
        <taxon>Atherinomorphae</taxon>
        <taxon>Beloniformes</taxon>
        <taxon>Adrianichthyidae</taxon>
        <taxon>Oryziinae</taxon>
        <taxon>Oryzias</taxon>
    </lineage>
</organism>
<dbReference type="InterPro" id="IPR013151">
    <property type="entry name" value="Immunoglobulin_dom"/>
</dbReference>
<dbReference type="Ensembl" id="ENSORLT00020007995.1">
    <property type="protein sequence ID" value="ENSORLP00020004416.1"/>
    <property type="gene ID" value="ENSORLG00020005442.1"/>
</dbReference>
<dbReference type="SMART" id="SM00409">
    <property type="entry name" value="IG"/>
    <property type="match status" value="2"/>
</dbReference>
<dbReference type="PANTHER" id="PTHR13817:SF16">
    <property type="entry name" value="MYOMESIN-1"/>
    <property type="match status" value="1"/>
</dbReference>
<dbReference type="Pfam" id="PF00047">
    <property type="entry name" value="ig"/>
    <property type="match status" value="1"/>
</dbReference>
<dbReference type="SUPFAM" id="SSF48726">
    <property type="entry name" value="Immunoglobulin"/>
    <property type="match status" value="2"/>
</dbReference>
<dbReference type="FunFam" id="2.60.40.10:FF:002172">
    <property type="entry name" value="Myomesin 1a (skelemin)"/>
    <property type="match status" value="2"/>
</dbReference>
<feature type="domain" description="Fibronectin type-III" evidence="4">
    <location>
        <begin position="1"/>
        <end position="36"/>
    </location>
</feature>
<feature type="domain" description="Fibronectin type-III" evidence="4">
    <location>
        <begin position="241"/>
        <end position="340"/>
    </location>
</feature>
<feature type="domain" description="Ig-like" evidence="3">
    <location>
        <begin position="757"/>
        <end position="835"/>
    </location>
</feature>
<dbReference type="InterPro" id="IPR050964">
    <property type="entry name" value="Striated_Muscle_Regulatory"/>
</dbReference>
<feature type="domain" description="Ig-like" evidence="3">
    <location>
        <begin position="332"/>
        <end position="425"/>
    </location>
</feature>
<dbReference type="InterPro" id="IPR007110">
    <property type="entry name" value="Ig-like_dom"/>
</dbReference>
<dbReference type="InterPro" id="IPR003599">
    <property type="entry name" value="Ig_sub"/>
</dbReference>
<evidence type="ECO:0000256" key="1">
    <source>
        <dbReference type="ARBA" id="ARBA00022737"/>
    </source>
</evidence>
<protein>
    <submittedName>
        <fullName evidence="5">Myomesin 1a (skelemin)</fullName>
    </submittedName>
</protein>
<reference key="1">
    <citation type="journal article" date="2007" name="Nature">
        <title>The medaka draft genome and insights into vertebrate genome evolution.</title>
        <authorList>
            <person name="Kasahara M."/>
            <person name="Naruse K."/>
            <person name="Sasaki S."/>
            <person name="Nakatani Y."/>
            <person name="Qu W."/>
            <person name="Ahsan B."/>
            <person name="Yamada T."/>
            <person name="Nagayasu Y."/>
            <person name="Doi K."/>
            <person name="Kasai Y."/>
            <person name="Jindo T."/>
            <person name="Kobayashi D."/>
            <person name="Shimada A."/>
            <person name="Toyoda A."/>
            <person name="Kuroki Y."/>
            <person name="Fujiyama A."/>
            <person name="Sasaki T."/>
            <person name="Shimizu A."/>
            <person name="Asakawa S."/>
            <person name="Shimizu N."/>
            <person name="Hashimoto S."/>
            <person name="Yang J."/>
            <person name="Lee Y."/>
            <person name="Matsushima K."/>
            <person name="Sugano S."/>
            <person name="Sakaizumi M."/>
            <person name="Narita T."/>
            <person name="Ohishi K."/>
            <person name="Haga S."/>
            <person name="Ohta F."/>
            <person name="Nomoto H."/>
            <person name="Nogata K."/>
            <person name="Morishita T."/>
            <person name="Endo T."/>
            <person name="Shin-I T."/>
            <person name="Takeda H."/>
            <person name="Morishita S."/>
            <person name="Kohara Y."/>
        </authorList>
    </citation>
    <scope>NUCLEOTIDE SEQUENCE [LARGE SCALE GENOMIC DNA]</scope>
    <source>
        <strain>Hd-rR</strain>
    </source>
</reference>
<evidence type="ECO:0000256" key="2">
    <source>
        <dbReference type="ARBA" id="ARBA00023319"/>
    </source>
</evidence>
<dbReference type="InterPro" id="IPR013783">
    <property type="entry name" value="Ig-like_fold"/>
</dbReference>
<accession>A0A3P9K840</accession>
<proteinExistence type="predicted"/>
<dbReference type="InterPro" id="IPR036179">
    <property type="entry name" value="Ig-like_dom_sf"/>
</dbReference>
<reference evidence="5 6" key="2">
    <citation type="submission" date="2017-04" db="EMBL/GenBank/DDBJ databases">
        <title>CpG methylation of centromeres and impact of large insertions on vertebrate speciation.</title>
        <authorList>
            <person name="Ichikawa K."/>
            <person name="Yoshimura J."/>
            <person name="Morishita S."/>
        </authorList>
    </citation>
    <scope>NUCLEOTIDE SEQUENCE</scope>
    <source>
        <strain evidence="5 6">HNI</strain>
    </source>
</reference>
<evidence type="ECO:0000259" key="4">
    <source>
        <dbReference type="PROSITE" id="PS50853"/>
    </source>
</evidence>
<name>A0A3P9K840_ORYLA</name>
<dbReference type="InterPro" id="IPR003961">
    <property type="entry name" value="FN3_dom"/>
</dbReference>
<dbReference type="FunFam" id="2.60.40.10:FF:000197">
    <property type="entry name" value="Myomesin 1"/>
    <property type="match status" value="1"/>
</dbReference>
<reference evidence="5" key="4">
    <citation type="submission" date="2025-09" db="UniProtKB">
        <authorList>
            <consortium name="Ensembl"/>
        </authorList>
    </citation>
    <scope>IDENTIFICATION</scope>
    <source>
        <strain evidence="5">HNI</strain>
    </source>
</reference>
<dbReference type="PROSITE" id="PS50835">
    <property type="entry name" value="IG_LIKE"/>
    <property type="match status" value="2"/>
</dbReference>
<dbReference type="InterPro" id="IPR013098">
    <property type="entry name" value="Ig_I-set"/>
</dbReference>
<dbReference type="PANTHER" id="PTHR13817">
    <property type="entry name" value="TITIN"/>
    <property type="match status" value="1"/>
</dbReference>
<dbReference type="SMART" id="SM00060">
    <property type="entry name" value="FN3"/>
    <property type="match status" value="3"/>
</dbReference>
<feature type="domain" description="Fibronectin type-III" evidence="4">
    <location>
        <begin position="138"/>
        <end position="234"/>
    </location>
</feature>
<keyword evidence="2" id="KW-0393">Immunoglobulin domain</keyword>
<keyword evidence="1" id="KW-0677">Repeat</keyword>
<dbReference type="Pfam" id="PF00041">
    <property type="entry name" value="fn3"/>
    <property type="match status" value="3"/>
</dbReference>
<dbReference type="PRINTS" id="PR00014">
    <property type="entry name" value="FNTYPEIII"/>
</dbReference>